<evidence type="ECO:0000256" key="1">
    <source>
        <dbReference type="SAM" id="SignalP"/>
    </source>
</evidence>
<name>A0A8K0TEA6_9PEZI</name>
<dbReference type="AlphaFoldDB" id="A0A8K0TEA6"/>
<comment type="caution">
    <text evidence="2">The sequence shown here is derived from an EMBL/GenBank/DDBJ whole genome shotgun (WGS) entry which is preliminary data.</text>
</comment>
<keyword evidence="3" id="KW-1185">Reference proteome</keyword>
<organism evidence="2 3">
    <name type="scientific">Plectosphaerella cucumerina</name>
    <dbReference type="NCBI Taxonomy" id="40658"/>
    <lineage>
        <taxon>Eukaryota</taxon>
        <taxon>Fungi</taxon>
        <taxon>Dikarya</taxon>
        <taxon>Ascomycota</taxon>
        <taxon>Pezizomycotina</taxon>
        <taxon>Sordariomycetes</taxon>
        <taxon>Hypocreomycetidae</taxon>
        <taxon>Glomerellales</taxon>
        <taxon>Plectosphaerellaceae</taxon>
        <taxon>Plectosphaerella</taxon>
    </lineage>
</organism>
<dbReference type="Proteomes" id="UP000813385">
    <property type="component" value="Unassembled WGS sequence"/>
</dbReference>
<reference evidence="2" key="1">
    <citation type="journal article" date="2021" name="Nat. Commun.">
        <title>Genetic determinants of endophytism in the Arabidopsis root mycobiome.</title>
        <authorList>
            <person name="Mesny F."/>
            <person name="Miyauchi S."/>
            <person name="Thiergart T."/>
            <person name="Pickel B."/>
            <person name="Atanasova L."/>
            <person name="Karlsson M."/>
            <person name="Huettel B."/>
            <person name="Barry K.W."/>
            <person name="Haridas S."/>
            <person name="Chen C."/>
            <person name="Bauer D."/>
            <person name="Andreopoulos W."/>
            <person name="Pangilinan J."/>
            <person name="LaButti K."/>
            <person name="Riley R."/>
            <person name="Lipzen A."/>
            <person name="Clum A."/>
            <person name="Drula E."/>
            <person name="Henrissat B."/>
            <person name="Kohler A."/>
            <person name="Grigoriev I.V."/>
            <person name="Martin F.M."/>
            <person name="Hacquard S."/>
        </authorList>
    </citation>
    <scope>NUCLEOTIDE SEQUENCE</scope>
    <source>
        <strain evidence="2">MPI-CAGE-AT-0016</strain>
    </source>
</reference>
<feature type="chain" id="PRO_5035472285" evidence="1">
    <location>
        <begin position="23"/>
        <end position="199"/>
    </location>
</feature>
<accession>A0A8K0TEA6</accession>
<gene>
    <name evidence="2" type="ORF">B0T11DRAFT_300936</name>
</gene>
<evidence type="ECO:0000313" key="2">
    <source>
        <dbReference type="EMBL" id="KAH7353866.1"/>
    </source>
</evidence>
<proteinExistence type="predicted"/>
<evidence type="ECO:0000313" key="3">
    <source>
        <dbReference type="Proteomes" id="UP000813385"/>
    </source>
</evidence>
<protein>
    <submittedName>
        <fullName evidence="2">Uncharacterized protein</fullName>
    </submittedName>
</protein>
<sequence length="199" mass="21442">MKPISTFSRLYVLASLTLGAFAGSRPPRPIIIGNDNQAKADVLLQPGRGASEGMGCERMSTCVPKSDWKSEGGCSPETQHVGVDFSDCQDSMGQGYGKQICCRTSYVERIPKGKQLNPREETRAAPRVIDKSHTDVKDPVAGSEWRADADFFGSCNNNVCRASEVVTSTHWFGLLDKPCIPGRGATLCCQPNLAALSDS</sequence>
<keyword evidence="1" id="KW-0732">Signal</keyword>
<dbReference type="EMBL" id="JAGPXD010000005">
    <property type="protein sequence ID" value="KAH7353866.1"/>
    <property type="molecule type" value="Genomic_DNA"/>
</dbReference>
<feature type="signal peptide" evidence="1">
    <location>
        <begin position="1"/>
        <end position="22"/>
    </location>
</feature>